<feature type="binding site" evidence="13">
    <location>
        <position position="188"/>
    </location>
    <ligand>
        <name>L-homoserine</name>
        <dbReference type="ChEBI" id="CHEBI:57476"/>
    </ligand>
</feature>
<evidence type="ECO:0000256" key="10">
    <source>
        <dbReference type="ARBA" id="ARBA00023167"/>
    </source>
</evidence>
<dbReference type="UniPathway" id="UPA00050">
    <property type="reaction ID" value="UER00063"/>
</dbReference>
<sequence>MLNIGLLGLGTVGTGIVQILEERKQYLENLVKQEINISKVLVKDIDKRRDIKINKEKLTTDIYEIIEDDNIDLIIEVMGGLDKPYHCIKEALNKGKDVITANKAVVAKYLEELTELAKERNKFFLYEASVGGGMPIIKPLKEQININEIQEIKGILNGTSNYILTKMTSDNLDFEDALKISQGLGYAEANPIDDIEGYDTRRKLRILSTIAFKDKIDEENISCYGISSINCDDIRNIKGMNSTVKLLGTAVVNDNKYYANVEPVILNQNSYFGKVDNANNLVSFVGDVVGELRFFGEGAGKFPTANAIVSDLIDITANTYPRNCIWENKNLNNINQLYEGKYYMRITTEKEIKDKIEGYIIDNRITENIIENKDSIAFTTKSISKKKLEKVVETFMINSQDYFIARLEV</sequence>
<dbReference type="InterPro" id="IPR001342">
    <property type="entry name" value="HDH_cat"/>
</dbReference>
<accession>A0A1M4TG74</accession>
<dbReference type="AlphaFoldDB" id="A0A1M4TG74"/>
<evidence type="ECO:0000256" key="3">
    <source>
        <dbReference type="ARBA" id="ARBA00006753"/>
    </source>
</evidence>
<keyword evidence="17" id="KW-1185">Reference proteome</keyword>
<dbReference type="Pfam" id="PF03447">
    <property type="entry name" value="NAD_binding_3"/>
    <property type="match status" value="1"/>
</dbReference>
<dbReference type="STRING" id="1123404.SAMN02745784_00661"/>
<evidence type="ECO:0000313" key="16">
    <source>
        <dbReference type="EMBL" id="SHE43441.1"/>
    </source>
</evidence>
<evidence type="ECO:0000256" key="7">
    <source>
        <dbReference type="ARBA" id="ARBA00022697"/>
    </source>
</evidence>
<dbReference type="Gene3D" id="3.30.70.260">
    <property type="match status" value="1"/>
</dbReference>
<dbReference type="FunFam" id="3.30.360.10:FF:000005">
    <property type="entry name" value="Homoserine dehydrogenase"/>
    <property type="match status" value="1"/>
</dbReference>
<keyword evidence="10" id="KW-0486">Methionine biosynthesis</keyword>
<dbReference type="GO" id="GO:0009088">
    <property type="term" value="P:threonine biosynthetic process"/>
    <property type="evidence" value="ECO:0007669"/>
    <property type="project" value="UniProtKB-UniPathway"/>
</dbReference>
<feature type="domain" description="Homoserine dehydrogenase catalytic" evidence="14">
    <location>
        <begin position="135"/>
        <end position="313"/>
    </location>
</feature>
<evidence type="ECO:0000256" key="11">
    <source>
        <dbReference type="ARBA" id="ARBA00048841"/>
    </source>
</evidence>
<dbReference type="PANTHER" id="PTHR43331">
    <property type="entry name" value="HOMOSERINE DEHYDROGENASE"/>
    <property type="match status" value="1"/>
</dbReference>
<keyword evidence="7" id="KW-0791">Threonine biosynthesis</keyword>
<dbReference type="SUPFAM" id="SSF51735">
    <property type="entry name" value="NAD(P)-binding Rossmann-fold domains"/>
    <property type="match status" value="1"/>
</dbReference>
<dbReference type="PIRSF" id="PIRSF000098">
    <property type="entry name" value="Homoser_dehydrog"/>
    <property type="match status" value="1"/>
</dbReference>
<feature type="binding site" evidence="13">
    <location>
        <position position="103"/>
    </location>
    <ligand>
        <name>NADPH</name>
        <dbReference type="ChEBI" id="CHEBI:57783"/>
    </ligand>
</feature>
<dbReference type="Gene3D" id="3.30.360.10">
    <property type="entry name" value="Dihydrodipicolinate Reductase, domain 2"/>
    <property type="match status" value="1"/>
</dbReference>
<comment type="pathway">
    <text evidence="1">Amino-acid biosynthesis; L-threonine biosynthesis; L-threonine from L-aspartate: step 3/5.</text>
</comment>
<evidence type="ECO:0000256" key="9">
    <source>
        <dbReference type="ARBA" id="ARBA00023053"/>
    </source>
</evidence>
<comment type="similarity">
    <text evidence="3">Belongs to the homoserine dehydrogenase family.</text>
</comment>
<evidence type="ECO:0000256" key="12">
    <source>
        <dbReference type="PIRSR" id="PIRSR000098-1"/>
    </source>
</evidence>
<dbReference type="NCBIfam" id="NF004976">
    <property type="entry name" value="PRK06349.1"/>
    <property type="match status" value="1"/>
</dbReference>
<proteinExistence type="inferred from homology"/>
<feature type="active site" description="Proton donor" evidence="12">
    <location>
        <position position="203"/>
    </location>
</feature>
<dbReference type="RefSeq" id="WP_072973102.1">
    <property type="nucleotide sequence ID" value="NZ_FQTY01000002.1"/>
</dbReference>
<evidence type="ECO:0000259" key="14">
    <source>
        <dbReference type="Pfam" id="PF00742"/>
    </source>
</evidence>
<protein>
    <recommendedName>
        <fullName evidence="5">Homoserine dehydrogenase</fullName>
        <ecNumber evidence="4">1.1.1.3</ecNumber>
    </recommendedName>
</protein>
<evidence type="ECO:0000256" key="5">
    <source>
        <dbReference type="ARBA" id="ARBA00013376"/>
    </source>
</evidence>
<dbReference type="UniPathway" id="UPA00051">
    <property type="reaction ID" value="UER00465"/>
</dbReference>
<keyword evidence="6" id="KW-0028">Amino-acid biosynthesis</keyword>
<dbReference type="Gene3D" id="3.40.50.720">
    <property type="entry name" value="NAD(P)-binding Rossmann-like Domain"/>
    <property type="match status" value="1"/>
</dbReference>
<dbReference type="GO" id="GO:0009086">
    <property type="term" value="P:methionine biosynthetic process"/>
    <property type="evidence" value="ECO:0007669"/>
    <property type="project" value="UniProtKB-KW"/>
</dbReference>
<evidence type="ECO:0000256" key="2">
    <source>
        <dbReference type="ARBA" id="ARBA00005062"/>
    </source>
</evidence>
<dbReference type="Proteomes" id="UP000184114">
    <property type="component" value="Unassembled WGS sequence"/>
</dbReference>
<reference evidence="17" key="1">
    <citation type="submission" date="2016-11" db="EMBL/GenBank/DDBJ databases">
        <authorList>
            <person name="Varghese N."/>
            <person name="Submissions S."/>
        </authorList>
    </citation>
    <scope>NUCLEOTIDE SEQUENCE [LARGE SCALE GENOMIC DNA]</scope>
    <source>
        <strain evidence="17">DSM 18095</strain>
    </source>
</reference>
<comment type="catalytic activity">
    <reaction evidence="11">
        <text>L-homoserine + NADP(+) = L-aspartate 4-semialdehyde + NADPH + H(+)</text>
        <dbReference type="Rhea" id="RHEA:15761"/>
        <dbReference type="ChEBI" id="CHEBI:15378"/>
        <dbReference type="ChEBI" id="CHEBI:57476"/>
        <dbReference type="ChEBI" id="CHEBI:57783"/>
        <dbReference type="ChEBI" id="CHEBI:58349"/>
        <dbReference type="ChEBI" id="CHEBI:537519"/>
        <dbReference type="EC" id="1.1.1.3"/>
    </reaction>
    <physiologicalReaction direction="right-to-left" evidence="11">
        <dbReference type="Rhea" id="RHEA:15763"/>
    </physiologicalReaction>
</comment>
<evidence type="ECO:0000256" key="13">
    <source>
        <dbReference type="PIRSR" id="PIRSR000098-2"/>
    </source>
</evidence>
<evidence type="ECO:0000256" key="8">
    <source>
        <dbReference type="ARBA" id="ARBA00023002"/>
    </source>
</evidence>
<gene>
    <name evidence="16" type="ORF">SAMN02745784_00661</name>
</gene>
<evidence type="ECO:0000256" key="6">
    <source>
        <dbReference type="ARBA" id="ARBA00022605"/>
    </source>
</evidence>
<dbReference type="Pfam" id="PF00742">
    <property type="entry name" value="Homoserine_dh"/>
    <property type="match status" value="1"/>
</dbReference>
<dbReference type="InterPro" id="IPR016204">
    <property type="entry name" value="HDH"/>
</dbReference>
<dbReference type="EMBL" id="FQTY01000002">
    <property type="protein sequence ID" value="SHE43441.1"/>
    <property type="molecule type" value="Genomic_DNA"/>
</dbReference>
<evidence type="ECO:0000256" key="1">
    <source>
        <dbReference type="ARBA" id="ARBA00005056"/>
    </source>
</evidence>
<comment type="pathway">
    <text evidence="2">Amino-acid biosynthesis; L-methionine biosynthesis via de novo pathway; L-homoserine from L-aspartate: step 3/3.</text>
</comment>
<evidence type="ECO:0000313" key="17">
    <source>
        <dbReference type="Proteomes" id="UP000184114"/>
    </source>
</evidence>
<dbReference type="GO" id="GO:0004412">
    <property type="term" value="F:homoserine dehydrogenase activity"/>
    <property type="evidence" value="ECO:0007669"/>
    <property type="project" value="UniProtKB-EC"/>
</dbReference>
<feature type="domain" description="Aspartate/homoserine dehydrogenase NAD-binding" evidence="15">
    <location>
        <begin position="8"/>
        <end position="127"/>
    </location>
</feature>
<dbReference type="EC" id="1.1.1.3" evidence="4"/>
<dbReference type="GeneID" id="90996488"/>
<dbReference type="InterPro" id="IPR036291">
    <property type="entry name" value="NAD(P)-bd_dom_sf"/>
</dbReference>
<evidence type="ECO:0000259" key="15">
    <source>
        <dbReference type="Pfam" id="PF03447"/>
    </source>
</evidence>
<dbReference type="SUPFAM" id="SSF55347">
    <property type="entry name" value="Glyceraldehyde-3-phosphate dehydrogenase-like, C-terminal domain"/>
    <property type="match status" value="1"/>
</dbReference>
<dbReference type="GO" id="GO:0050661">
    <property type="term" value="F:NADP binding"/>
    <property type="evidence" value="ECO:0007669"/>
    <property type="project" value="InterPro"/>
</dbReference>
<evidence type="ECO:0000256" key="4">
    <source>
        <dbReference type="ARBA" id="ARBA00013213"/>
    </source>
</evidence>
<organism evidence="16 17">
    <name type="scientific">Tissierella praeacuta DSM 18095</name>
    <dbReference type="NCBI Taxonomy" id="1123404"/>
    <lineage>
        <taxon>Bacteria</taxon>
        <taxon>Bacillati</taxon>
        <taxon>Bacillota</taxon>
        <taxon>Tissierellia</taxon>
        <taxon>Tissierellales</taxon>
        <taxon>Tissierellaceae</taxon>
        <taxon>Tissierella</taxon>
    </lineage>
</organism>
<dbReference type="InterPro" id="IPR005106">
    <property type="entry name" value="Asp/hSer_DH_NAD-bd"/>
</dbReference>
<name>A0A1M4TG74_9FIRM</name>
<keyword evidence="9" id="KW-0915">Sodium</keyword>
<dbReference type="PANTHER" id="PTHR43331:SF1">
    <property type="entry name" value="HOMOSERINE DEHYDROGENASE"/>
    <property type="match status" value="1"/>
</dbReference>
<feature type="binding site" evidence="13">
    <location>
        <begin position="7"/>
        <end position="14"/>
    </location>
    <ligand>
        <name>NADP(+)</name>
        <dbReference type="ChEBI" id="CHEBI:58349"/>
    </ligand>
</feature>
<keyword evidence="13" id="KW-0521">NADP</keyword>
<keyword evidence="8" id="KW-0560">Oxidoreductase</keyword>